<protein>
    <submittedName>
        <fullName evidence="1">Uncharacterized protein</fullName>
    </submittedName>
</protein>
<accession>A0ABQ3UU34</accession>
<proteinExistence type="predicted"/>
<dbReference type="EMBL" id="BNJG01000002">
    <property type="protein sequence ID" value="GHO56291.1"/>
    <property type="molecule type" value="Genomic_DNA"/>
</dbReference>
<reference evidence="1 2" key="1">
    <citation type="journal article" date="2021" name="Int. J. Syst. Evol. Microbiol.">
        <title>Reticulibacter mediterranei gen. nov., sp. nov., within the new family Reticulibacteraceae fam. nov., and Ktedonospora formicarum gen. nov., sp. nov., Ktedonobacter robiniae sp. nov., Dictyobacter formicarum sp. nov. and Dictyobacter arantiisoli sp. nov., belonging to the class Ktedonobacteria.</title>
        <authorList>
            <person name="Yabe S."/>
            <person name="Zheng Y."/>
            <person name="Wang C.M."/>
            <person name="Sakai Y."/>
            <person name="Abe K."/>
            <person name="Yokota A."/>
            <person name="Donadio S."/>
            <person name="Cavaletti L."/>
            <person name="Monciardini P."/>
        </authorList>
    </citation>
    <scope>NUCLEOTIDE SEQUENCE [LARGE SCALE GENOMIC DNA]</scope>
    <source>
        <strain evidence="1 2">SOSP1-30</strain>
    </source>
</reference>
<dbReference type="RefSeq" id="WP_255552818.1">
    <property type="nucleotide sequence ID" value="NZ_BNJG01000002.1"/>
</dbReference>
<name>A0ABQ3UU34_9CHLR</name>
<gene>
    <name evidence="1" type="ORF">KSB_47660</name>
</gene>
<organism evidence="1 2">
    <name type="scientific">Ktedonobacter robiniae</name>
    <dbReference type="NCBI Taxonomy" id="2778365"/>
    <lineage>
        <taxon>Bacteria</taxon>
        <taxon>Bacillati</taxon>
        <taxon>Chloroflexota</taxon>
        <taxon>Ktedonobacteria</taxon>
        <taxon>Ktedonobacterales</taxon>
        <taxon>Ktedonobacteraceae</taxon>
        <taxon>Ktedonobacter</taxon>
    </lineage>
</organism>
<sequence length="41" mass="4553">MESPFLGLGYRGSDFLSPNENSLVESSFCHVVQEYGKALFP</sequence>
<evidence type="ECO:0000313" key="1">
    <source>
        <dbReference type="EMBL" id="GHO56291.1"/>
    </source>
</evidence>
<comment type="caution">
    <text evidence="1">The sequence shown here is derived from an EMBL/GenBank/DDBJ whole genome shotgun (WGS) entry which is preliminary data.</text>
</comment>
<evidence type="ECO:0000313" key="2">
    <source>
        <dbReference type="Proteomes" id="UP000654345"/>
    </source>
</evidence>
<keyword evidence="2" id="KW-1185">Reference proteome</keyword>
<dbReference type="Proteomes" id="UP000654345">
    <property type="component" value="Unassembled WGS sequence"/>
</dbReference>